<evidence type="ECO:0000313" key="18">
    <source>
        <dbReference type="Proteomes" id="UP000234752"/>
    </source>
</evidence>
<comment type="function">
    <text evidence="11">Component of the F(0) channel, it forms part of the peripheral stalk, linking F(1) to F(0). The b'-subunit is a diverged and duplicated form of b found in plants and photosynthetic bacteria.</text>
</comment>
<evidence type="ECO:0000313" key="17">
    <source>
        <dbReference type="EMBL" id="AUN29961.1"/>
    </source>
</evidence>
<keyword evidence="6 13" id="KW-1133">Transmembrane helix</keyword>
<evidence type="ECO:0000256" key="5">
    <source>
        <dbReference type="ARBA" id="ARBA00022781"/>
    </source>
</evidence>
<evidence type="ECO:0000256" key="13">
    <source>
        <dbReference type="HAMAP-Rule" id="MF_01398"/>
    </source>
</evidence>
<comment type="subunit">
    <text evidence="13">F-type ATPases have 2 components, F(1) - the catalytic core - and F(0) - the membrane proton channel. F(1) has five subunits: alpha(3), beta(3), gamma(1), delta(1), epsilon(1). F(0) has three main subunits: a(1), b(2) and c(10-14). The alpha and beta chains form an alternating ring which encloses part of the gamma chain. F(1) is attached to F(0) by a central stalk formed by the gamma and epsilon chains, while a peripheral stalk is formed by the delta and b chains.</text>
</comment>
<dbReference type="KEGG" id="ncb:C0V82_06765"/>
<feature type="coiled-coil region" evidence="15">
    <location>
        <begin position="82"/>
        <end position="130"/>
    </location>
</feature>
<keyword evidence="7 13" id="KW-0406">Ion transport</keyword>
<evidence type="ECO:0000256" key="11">
    <source>
        <dbReference type="ARBA" id="ARBA00025614"/>
    </source>
</evidence>
<dbReference type="Pfam" id="PF00430">
    <property type="entry name" value="ATP-synt_B"/>
    <property type="match status" value="1"/>
</dbReference>
<name>A0A2K9N9Z5_9PROT</name>
<evidence type="ECO:0000256" key="12">
    <source>
        <dbReference type="ARBA" id="ARBA00037847"/>
    </source>
</evidence>
<evidence type="ECO:0000256" key="1">
    <source>
        <dbReference type="ARBA" id="ARBA00005513"/>
    </source>
</evidence>
<sequence length="209" mass="21966">MGASMPVQRFSRLYAGASAALATAIVFAAPVLAAAEGEHAEHAKKGLPQLNPDSFASQVFWWVLTFGLLFWLMSKVALPRVAEVLEARQEKISNDLEKASALKAEAEGVMQAYEKALSDARANAQKEIAASVAASDAEAARRNTELGTSLSAKTRDAEARIQTAKQEALSNLRSVAAEAALAATERLSGAVLSADAANAAVESVLKERA</sequence>
<reference evidence="17 18" key="1">
    <citation type="submission" date="2017-12" db="EMBL/GenBank/DDBJ databases">
        <title>Genomes of bacteria within cyanobacterial aggregates.</title>
        <authorList>
            <person name="Cai H."/>
        </authorList>
    </citation>
    <scope>NUCLEOTIDE SEQUENCE [LARGE SCALE GENOMIC DNA]</scope>
    <source>
        <strain evidence="17 18">TH16</strain>
    </source>
</reference>
<organism evidence="17 18">
    <name type="scientific">Niveispirillum cyanobacteriorum</name>
    <dbReference type="NCBI Taxonomy" id="1612173"/>
    <lineage>
        <taxon>Bacteria</taxon>
        <taxon>Pseudomonadati</taxon>
        <taxon>Pseudomonadota</taxon>
        <taxon>Alphaproteobacteria</taxon>
        <taxon>Rhodospirillales</taxon>
        <taxon>Azospirillaceae</taxon>
        <taxon>Niveispirillum</taxon>
    </lineage>
</organism>
<dbReference type="GO" id="GO:0046961">
    <property type="term" value="F:proton-transporting ATPase activity, rotational mechanism"/>
    <property type="evidence" value="ECO:0007669"/>
    <property type="project" value="TreeGrafter"/>
</dbReference>
<evidence type="ECO:0000256" key="3">
    <source>
        <dbReference type="ARBA" id="ARBA00022547"/>
    </source>
</evidence>
<evidence type="ECO:0000256" key="4">
    <source>
        <dbReference type="ARBA" id="ARBA00022692"/>
    </source>
</evidence>
<evidence type="ECO:0000256" key="6">
    <source>
        <dbReference type="ARBA" id="ARBA00022989"/>
    </source>
</evidence>
<comment type="function">
    <text evidence="10 13">F(1)F(0) ATP synthase produces ATP from ADP in the presence of a proton or sodium gradient. F-type ATPases consist of two structural domains, F(1) containing the extramembraneous catalytic core and F(0) containing the membrane proton channel, linked together by a central stalk and a peripheral stalk. During catalysis, ATP synthesis in the catalytic domain of F(1) is coupled via a rotary mechanism of the central stalk subunits to proton translocation.</text>
</comment>
<accession>A0A2K9N9Z5</accession>
<comment type="similarity">
    <text evidence="1 13 14">Belongs to the ATPase B chain family.</text>
</comment>
<dbReference type="InterPro" id="IPR050059">
    <property type="entry name" value="ATP_synthase_B_chain"/>
</dbReference>
<feature type="chain" id="PRO_5014765826" description="ATP synthase subunit b" evidence="16">
    <location>
        <begin position="29"/>
        <end position="209"/>
    </location>
</feature>
<protein>
    <recommendedName>
        <fullName evidence="13">ATP synthase subunit b</fullName>
    </recommendedName>
    <alternativeName>
        <fullName evidence="13">ATP synthase F(0) sector subunit b</fullName>
    </alternativeName>
    <alternativeName>
        <fullName evidence="13">ATPase subunit I</fullName>
    </alternativeName>
    <alternativeName>
        <fullName evidence="13">F-type ATPase subunit b</fullName>
        <shortName evidence="13">F-ATPase subunit b</shortName>
    </alternativeName>
</protein>
<evidence type="ECO:0000256" key="2">
    <source>
        <dbReference type="ARBA" id="ARBA00022448"/>
    </source>
</evidence>
<evidence type="ECO:0000256" key="14">
    <source>
        <dbReference type="RuleBase" id="RU003848"/>
    </source>
</evidence>
<keyword evidence="15" id="KW-0175">Coiled coil</keyword>
<dbReference type="PANTHER" id="PTHR33445">
    <property type="entry name" value="ATP SYNTHASE SUBUNIT B', CHLOROPLASTIC"/>
    <property type="match status" value="1"/>
</dbReference>
<gene>
    <name evidence="13" type="primary">atpF</name>
    <name evidence="17" type="ORF">C0V82_06765</name>
</gene>
<evidence type="ECO:0000256" key="8">
    <source>
        <dbReference type="ARBA" id="ARBA00023136"/>
    </source>
</evidence>
<dbReference type="OrthoDB" id="9805716at2"/>
<dbReference type="AlphaFoldDB" id="A0A2K9N9Z5"/>
<keyword evidence="18" id="KW-1185">Reference proteome</keyword>
<keyword evidence="4 13" id="KW-0812">Transmembrane</keyword>
<dbReference type="GO" id="GO:0005886">
    <property type="term" value="C:plasma membrane"/>
    <property type="evidence" value="ECO:0007669"/>
    <property type="project" value="UniProtKB-SubCell"/>
</dbReference>
<comment type="subcellular location">
    <subcellularLocation>
        <location evidence="13">Cell membrane</location>
        <topology evidence="13">Single-pass membrane protein</topology>
    </subcellularLocation>
    <subcellularLocation>
        <location evidence="12">Endomembrane system</location>
        <topology evidence="12">Single-pass membrane protein</topology>
    </subcellularLocation>
</comment>
<dbReference type="CDD" id="cd06503">
    <property type="entry name" value="ATP-synt_Fo_b"/>
    <property type="match status" value="1"/>
</dbReference>
<evidence type="ECO:0000256" key="15">
    <source>
        <dbReference type="SAM" id="Coils"/>
    </source>
</evidence>
<dbReference type="GO" id="GO:0046933">
    <property type="term" value="F:proton-transporting ATP synthase activity, rotational mechanism"/>
    <property type="evidence" value="ECO:0007669"/>
    <property type="project" value="UniProtKB-UniRule"/>
</dbReference>
<evidence type="ECO:0000256" key="16">
    <source>
        <dbReference type="SAM" id="SignalP"/>
    </source>
</evidence>
<dbReference type="InterPro" id="IPR002146">
    <property type="entry name" value="ATP_synth_b/b'su_bac/chlpt"/>
</dbReference>
<dbReference type="Proteomes" id="UP000234752">
    <property type="component" value="Chromosome eg_1"/>
</dbReference>
<keyword evidence="5 13" id="KW-0375">Hydrogen ion transport</keyword>
<dbReference type="GO" id="GO:0045259">
    <property type="term" value="C:proton-transporting ATP synthase complex"/>
    <property type="evidence" value="ECO:0007669"/>
    <property type="project" value="UniProtKB-KW"/>
</dbReference>
<evidence type="ECO:0000256" key="9">
    <source>
        <dbReference type="ARBA" id="ARBA00023310"/>
    </source>
</evidence>
<dbReference type="EMBL" id="CP025611">
    <property type="protein sequence ID" value="AUN29961.1"/>
    <property type="molecule type" value="Genomic_DNA"/>
</dbReference>
<dbReference type="GO" id="GO:0012505">
    <property type="term" value="C:endomembrane system"/>
    <property type="evidence" value="ECO:0007669"/>
    <property type="project" value="UniProtKB-SubCell"/>
</dbReference>
<dbReference type="HAMAP" id="MF_01398">
    <property type="entry name" value="ATP_synth_b_bprime"/>
    <property type="match status" value="1"/>
</dbReference>
<dbReference type="PANTHER" id="PTHR33445:SF1">
    <property type="entry name" value="ATP SYNTHASE SUBUNIT B"/>
    <property type="match status" value="1"/>
</dbReference>
<keyword evidence="13" id="KW-1003">Cell membrane</keyword>
<keyword evidence="3 13" id="KW-0138">CF(0)</keyword>
<keyword evidence="2 13" id="KW-0813">Transport</keyword>
<keyword evidence="16" id="KW-0732">Signal</keyword>
<feature type="signal peptide" evidence="16">
    <location>
        <begin position="1"/>
        <end position="28"/>
    </location>
</feature>
<proteinExistence type="inferred from homology"/>
<keyword evidence="8 13" id="KW-0472">Membrane</keyword>
<evidence type="ECO:0000256" key="10">
    <source>
        <dbReference type="ARBA" id="ARBA00025198"/>
    </source>
</evidence>
<feature type="transmembrane region" description="Helical" evidence="13">
    <location>
        <begin position="59"/>
        <end position="78"/>
    </location>
</feature>
<evidence type="ECO:0000256" key="7">
    <source>
        <dbReference type="ARBA" id="ARBA00023065"/>
    </source>
</evidence>
<keyword evidence="9 13" id="KW-0066">ATP synthesis</keyword>